<evidence type="ECO:0000256" key="1">
    <source>
        <dbReference type="SAM" id="Coils"/>
    </source>
</evidence>
<feature type="compositionally biased region" description="Basic residues" evidence="2">
    <location>
        <begin position="51"/>
        <end position="62"/>
    </location>
</feature>
<feature type="region of interest" description="Disordered" evidence="2">
    <location>
        <begin position="118"/>
        <end position="175"/>
    </location>
</feature>
<evidence type="ECO:0000313" key="3">
    <source>
        <dbReference type="EMBL" id="KAK8785521.1"/>
    </source>
</evidence>
<keyword evidence="1" id="KW-0175">Coiled coil</keyword>
<protein>
    <submittedName>
        <fullName evidence="3">Uncharacterized protein</fullName>
    </submittedName>
</protein>
<gene>
    <name evidence="3" type="ORF">V5799_008114</name>
</gene>
<feature type="region of interest" description="Disordered" evidence="2">
    <location>
        <begin position="1333"/>
        <end position="1375"/>
    </location>
</feature>
<feature type="compositionally biased region" description="Polar residues" evidence="2">
    <location>
        <begin position="406"/>
        <end position="415"/>
    </location>
</feature>
<feature type="compositionally biased region" description="Basic and acidic residues" evidence="2">
    <location>
        <begin position="151"/>
        <end position="163"/>
    </location>
</feature>
<name>A0AAQ4FFR6_AMBAM</name>
<feature type="compositionally biased region" description="Basic and acidic residues" evidence="2">
    <location>
        <begin position="620"/>
        <end position="635"/>
    </location>
</feature>
<feature type="region of interest" description="Disordered" evidence="2">
    <location>
        <begin position="1393"/>
        <end position="1451"/>
    </location>
</feature>
<dbReference type="EMBL" id="JARKHS020003493">
    <property type="protein sequence ID" value="KAK8785521.1"/>
    <property type="molecule type" value="Genomic_DNA"/>
</dbReference>
<reference evidence="3 4" key="1">
    <citation type="journal article" date="2023" name="Arcadia Sci">
        <title>De novo assembly of a long-read Amblyomma americanum tick genome.</title>
        <authorList>
            <person name="Chou S."/>
            <person name="Poskanzer K.E."/>
            <person name="Rollins M."/>
            <person name="Thuy-Boun P.S."/>
        </authorList>
    </citation>
    <scope>NUCLEOTIDE SEQUENCE [LARGE SCALE GENOMIC DNA]</scope>
    <source>
        <strain evidence="3">F_SG_1</strain>
        <tissue evidence="3">Salivary glands</tissue>
    </source>
</reference>
<feature type="region of interest" description="Disordered" evidence="2">
    <location>
        <begin position="454"/>
        <end position="522"/>
    </location>
</feature>
<feature type="region of interest" description="Disordered" evidence="2">
    <location>
        <begin position="277"/>
        <end position="296"/>
    </location>
</feature>
<dbReference type="Proteomes" id="UP001321473">
    <property type="component" value="Unassembled WGS sequence"/>
</dbReference>
<organism evidence="3 4">
    <name type="scientific">Amblyomma americanum</name>
    <name type="common">Lone star tick</name>
    <dbReference type="NCBI Taxonomy" id="6943"/>
    <lineage>
        <taxon>Eukaryota</taxon>
        <taxon>Metazoa</taxon>
        <taxon>Ecdysozoa</taxon>
        <taxon>Arthropoda</taxon>
        <taxon>Chelicerata</taxon>
        <taxon>Arachnida</taxon>
        <taxon>Acari</taxon>
        <taxon>Parasitiformes</taxon>
        <taxon>Ixodida</taxon>
        <taxon>Ixodoidea</taxon>
        <taxon>Ixodidae</taxon>
        <taxon>Amblyomminae</taxon>
        <taxon>Amblyomma</taxon>
    </lineage>
</organism>
<feature type="compositionally biased region" description="Basic residues" evidence="2">
    <location>
        <begin position="488"/>
        <end position="497"/>
    </location>
</feature>
<evidence type="ECO:0000313" key="4">
    <source>
        <dbReference type="Proteomes" id="UP001321473"/>
    </source>
</evidence>
<feature type="compositionally biased region" description="Polar residues" evidence="2">
    <location>
        <begin position="1144"/>
        <end position="1153"/>
    </location>
</feature>
<comment type="caution">
    <text evidence="3">The sequence shown here is derived from an EMBL/GenBank/DDBJ whole genome shotgun (WGS) entry which is preliminary data.</text>
</comment>
<feature type="region of interest" description="Disordered" evidence="2">
    <location>
        <begin position="1135"/>
        <end position="1206"/>
    </location>
</feature>
<proteinExistence type="predicted"/>
<feature type="compositionally biased region" description="Polar residues" evidence="2">
    <location>
        <begin position="747"/>
        <end position="766"/>
    </location>
</feature>
<feature type="region of interest" description="Disordered" evidence="2">
    <location>
        <begin position="348"/>
        <end position="429"/>
    </location>
</feature>
<keyword evidence="4" id="KW-1185">Reference proteome</keyword>
<accession>A0AAQ4FFR6</accession>
<evidence type="ECO:0000256" key="2">
    <source>
        <dbReference type="SAM" id="MobiDB-lite"/>
    </source>
</evidence>
<feature type="compositionally biased region" description="Basic and acidic residues" evidence="2">
    <location>
        <begin position="776"/>
        <end position="789"/>
    </location>
</feature>
<feature type="coiled-coil region" evidence="1">
    <location>
        <begin position="636"/>
        <end position="663"/>
    </location>
</feature>
<feature type="region of interest" description="Disordered" evidence="2">
    <location>
        <begin position="1571"/>
        <end position="1605"/>
    </location>
</feature>
<feature type="region of interest" description="Disordered" evidence="2">
    <location>
        <begin position="203"/>
        <end position="222"/>
    </location>
</feature>
<sequence length="1617" mass="179141">MADYGHDIQDKPLDMSPFEEGQMLDCEKDFMEFLLSLPPEPSTTSKSLERTRRHSKSAKSKPKVGLDHLDNLCKLMEQLGDLKEQNHKLQRRVQYLEDMKDLHDMQRLLDPDYPYEERRASHRTPSPGGGSATRAEGEDGVHRSRTQVALRSKDCYRSRERSKSVGTQDDYADSRSIKSKRFPNWTRVKEALGLERSAAECEGASKGALARVSPSDGGSYPDECLAVPGVDGRRATWEAGSPDLPPQSCSWSEECFHGRMQDEVLRQASTNYATLRPVEPVRRKSSPTSPTGIRDGCKKTAFDTKCQCHLDSDSLYPDVGDSYGSRELCKKVPKSAWGRVKNLIQTGRETVKRQYPPRAAKSGSSQTQFRVEARLDSDPTSCGAPSDPEDSSASRGRDVRRRKVSEQQGSSARNSRTSDDLQFLPKEHSKSHTYIQNAAYLDAECEGSRKTRLRQQVSCPAEDESSKLTLAASERSNAPSPQSPQSQRKSRWNRVKKVFTGAAQEKKEEELPGASNPSSPVSTAVVFDLDDLAAYDGERAAPQRSEDVSEVLSSNAVPLCHSATAPVSSLVQELQRNLSEDFNQKILEWERMKAAKSGRSPRPVRKSSAPHRTAVAASKVARDKTKAPRPEKKKDLNWVNRELQKMEREKERLSRETHKFQERSVRLHRLRQALLNAPASSNEVLVRTSAGEFRFEGISNAFTKKLYEWETKKGVVPEFSTIALLDASLQTTCRNGDKAVPVRGLSRSESSVAEPSNTRASTSSLPSMKPETLLVPEEKTEVSRSRANSEPDLCSSEYKNDNVASRPRTVSVGSAEAGFAHPEVTWLIDSGSGEIDDQFETKPCQEAGETKPSEDSYYTLLEENMLLLEQLRAKENVCARLEANLERLDERLELMASRHREEIERYRESLWNAHRPAGAQRGSLASLKAVADFRYRLEDLERCNFRLQEERKTLQETIRSHSQEQAALIWDIVDKVKELQAMNTDLYSGDIDGERRRTSLMRLDADGLARIQQLSEQLLQSAQLLEAAVADRSSQVCQLRRELLMCELASVGRGAAKSARSLRTLRSASDGVLGAVRSLHADEGVSKSGLRISATSPAVERGPGPSVQLMESVHRLRSELLRLFASDGNHPALGEARTEAAAPQGSSTHQTLVSVPDAADLSRRPNGFRENARHSLASSSESPSRRSAPEALASGHDGSESSSINDSEHVALGLRLPRWTRDTLSTSSDSSCLEDDSFTRMALGSGASRRLTESHDWRRSERDHELGRRVSCYGDYEDDVFNDPSSTSSLEVAYTLAWKNRDPPDLSAALRDRSNMTDVQTYLNRDPALVLQKARSDSPTSCNARNDAPEYFGRTGRHSDSSHRISFSLSDNDHVKGDQETAAGVASYNSTCKSKTARRFSKQRSATDPEPDPSDLWISEQSCDPGAKKGRRSSRGTSPSKESLSRDSYAESRAMSNALGQSPCYIPRTSLTAAAVRPQSATGFVSSKEGAAAFIPASTSPPSPGQDLIGVNEDASIEVNQTGEAGLGEQTTQHRKHRQEPPDKSFLSLRLRRPKKKDYSAIGQLCRQTLPVSIRDETESPQEALSPTLPRPLSSPVTARSRSFSRSKWLPLFATKS</sequence>
<feature type="compositionally biased region" description="Low complexity" evidence="2">
    <location>
        <begin position="1585"/>
        <end position="1596"/>
    </location>
</feature>
<feature type="coiled-coil region" evidence="1">
    <location>
        <begin position="864"/>
        <end position="909"/>
    </location>
</feature>
<feature type="region of interest" description="Disordered" evidence="2">
    <location>
        <begin position="593"/>
        <end position="635"/>
    </location>
</feature>
<feature type="region of interest" description="Disordered" evidence="2">
    <location>
        <begin position="36"/>
        <end position="65"/>
    </location>
</feature>
<feature type="coiled-coil region" evidence="1">
    <location>
        <begin position="937"/>
        <end position="964"/>
    </location>
</feature>
<feature type="region of interest" description="Disordered" evidence="2">
    <location>
        <begin position="738"/>
        <end position="809"/>
    </location>
</feature>